<evidence type="ECO:0000256" key="2">
    <source>
        <dbReference type="ARBA" id="ARBA00022606"/>
    </source>
</evidence>
<feature type="transmembrane region" description="Helical" evidence="11">
    <location>
        <begin position="269"/>
        <end position="287"/>
    </location>
</feature>
<dbReference type="Pfam" id="PF13853">
    <property type="entry name" value="7tm_4"/>
    <property type="match status" value="1"/>
</dbReference>
<evidence type="ECO:0000256" key="8">
    <source>
        <dbReference type="ARBA" id="ARBA00023170"/>
    </source>
</evidence>
<keyword evidence="6 10" id="KW-0297">G-protein coupled receptor</keyword>
<keyword evidence="14" id="KW-1185">Reference proteome</keyword>
<feature type="transmembrane region" description="Helical" evidence="11">
    <location>
        <begin position="24"/>
        <end position="48"/>
    </location>
</feature>
<dbReference type="InterPro" id="IPR017452">
    <property type="entry name" value="GPCR_Rhodpsn_7TM"/>
</dbReference>
<evidence type="ECO:0000256" key="3">
    <source>
        <dbReference type="ARBA" id="ARBA00022692"/>
    </source>
</evidence>
<dbReference type="PRINTS" id="PR00237">
    <property type="entry name" value="GPCRRHODOPSN"/>
</dbReference>
<keyword evidence="9 10" id="KW-0807">Transducer</keyword>
<dbReference type="FunFam" id="1.20.1070.10:FF:000007">
    <property type="entry name" value="Olfactory receptor"/>
    <property type="match status" value="1"/>
</dbReference>
<keyword evidence="4 11" id="KW-0552">Olfaction</keyword>
<dbReference type="GO" id="GO:0004984">
    <property type="term" value="F:olfactory receptor activity"/>
    <property type="evidence" value="ECO:0007669"/>
    <property type="project" value="InterPro"/>
</dbReference>
<feature type="transmembrane region" description="Helical" evidence="11">
    <location>
        <begin position="60"/>
        <end position="80"/>
    </location>
</feature>
<evidence type="ECO:0000256" key="6">
    <source>
        <dbReference type="ARBA" id="ARBA00023040"/>
    </source>
</evidence>
<feature type="transmembrane region" description="Helical" evidence="11">
    <location>
        <begin position="234"/>
        <end position="257"/>
    </location>
</feature>
<dbReference type="CDD" id="cd15939">
    <property type="entry name" value="7tmA_OR4A-like"/>
    <property type="match status" value="1"/>
</dbReference>
<organism evidence="13 14">
    <name type="scientific">Spermophilus dauricus</name>
    <name type="common">Daurian ground squirrel</name>
    <dbReference type="NCBI Taxonomy" id="99837"/>
    <lineage>
        <taxon>Eukaryota</taxon>
        <taxon>Metazoa</taxon>
        <taxon>Chordata</taxon>
        <taxon>Craniata</taxon>
        <taxon>Vertebrata</taxon>
        <taxon>Euteleostomi</taxon>
        <taxon>Mammalia</taxon>
        <taxon>Eutheria</taxon>
        <taxon>Euarchontoglires</taxon>
        <taxon>Glires</taxon>
        <taxon>Rodentia</taxon>
        <taxon>Sciuromorpha</taxon>
        <taxon>Sciuridae</taxon>
        <taxon>Xerinae</taxon>
        <taxon>Marmotini</taxon>
        <taxon>Spermophilus</taxon>
    </lineage>
</organism>
<feature type="transmembrane region" description="Helical" evidence="11">
    <location>
        <begin position="138"/>
        <end position="160"/>
    </location>
</feature>
<keyword evidence="3 10" id="KW-0812">Transmembrane</keyword>
<dbReference type="InterPro" id="IPR050427">
    <property type="entry name" value="Olfactory_Receptors"/>
</dbReference>
<evidence type="ECO:0000256" key="9">
    <source>
        <dbReference type="ARBA" id="ARBA00023224"/>
    </source>
</evidence>
<dbReference type="PANTHER" id="PTHR48002">
    <property type="entry name" value="OLFACTORY RECEPTOR"/>
    <property type="match status" value="1"/>
</dbReference>
<reference evidence="13" key="2">
    <citation type="submission" date="2025-09" db="UniProtKB">
        <authorList>
            <consortium name="Ensembl"/>
        </authorList>
    </citation>
    <scope>IDENTIFICATION</scope>
</reference>
<evidence type="ECO:0000256" key="5">
    <source>
        <dbReference type="ARBA" id="ARBA00022989"/>
    </source>
</evidence>
<evidence type="ECO:0000256" key="11">
    <source>
        <dbReference type="RuleBase" id="RU363047"/>
    </source>
</evidence>
<dbReference type="SUPFAM" id="SSF81321">
    <property type="entry name" value="Family A G protein-coupled receptor-like"/>
    <property type="match status" value="1"/>
</dbReference>
<keyword evidence="2 11" id="KW-0716">Sensory transduction</keyword>
<evidence type="ECO:0000259" key="12">
    <source>
        <dbReference type="PROSITE" id="PS50262"/>
    </source>
</evidence>
<dbReference type="GO" id="GO:0004930">
    <property type="term" value="F:G protein-coupled receptor activity"/>
    <property type="evidence" value="ECO:0007669"/>
    <property type="project" value="UniProtKB-KW"/>
</dbReference>
<keyword evidence="5 11" id="KW-1133">Transmembrane helix</keyword>
<evidence type="ECO:0000256" key="4">
    <source>
        <dbReference type="ARBA" id="ARBA00022725"/>
    </source>
</evidence>
<reference evidence="13" key="1">
    <citation type="submission" date="2025-08" db="UniProtKB">
        <authorList>
            <consortium name="Ensembl"/>
        </authorList>
    </citation>
    <scope>IDENTIFICATION</scope>
</reference>
<keyword evidence="11" id="KW-1003">Cell membrane</keyword>
<sequence>MGQSNNVTEFVLLGLTQDPDGQNALFTMFLLIYIVTMVGNLLIVVTVIASPSLDSPMYNFLAYLSLMDAVYSTAVSPKMIIDLLYDKKTISFPACMGQLFIEHLFGGAEVFLLVVMAYDRYVAICKPLHYLSIMNRKVCILLLVVAWVGGFVHSVVQLVFVSRLPFCGPNVIDHFICDMYPLLELACTDTYFIGLTVVANGGAICMVIFILLLISYGFILNSLKTYSLEGRRKALSTCISHITVVILFFVPCIFIYVRPVSTFPIDKPISVVFTVITPMLNPLIYTLRNAEMKNAMKKLWCKRLTTGKIRMDSPH</sequence>
<accession>A0A8C9UWD3</accession>
<dbReference type="Proteomes" id="UP000694422">
    <property type="component" value="Unplaced"/>
</dbReference>
<dbReference type="PROSITE" id="PS50262">
    <property type="entry name" value="G_PROTEIN_RECEP_F1_2"/>
    <property type="match status" value="1"/>
</dbReference>
<dbReference type="Gene3D" id="1.20.1070.10">
    <property type="entry name" value="Rhodopsin 7-helix transmembrane proteins"/>
    <property type="match status" value="1"/>
</dbReference>
<dbReference type="Ensembl" id="ENSSDAT00000031254.1">
    <property type="protein sequence ID" value="ENSSDAP00000027349.1"/>
    <property type="gene ID" value="ENSSDAG00000024787.1"/>
</dbReference>
<evidence type="ECO:0000313" key="14">
    <source>
        <dbReference type="Proteomes" id="UP000694422"/>
    </source>
</evidence>
<dbReference type="PRINTS" id="PR00245">
    <property type="entry name" value="OLFACTORYR"/>
</dbReference>
<feature type="transmembrane region" description="Helical" evidence="11">
    <location>
        <begin position="100"/>
        <end position="118"/>
    </location>
</feature>
<dbReference type="InterPro" id="IPR000725">
    <property type="entry name" value="Olfact_rcpt"/>
</dbReference>
<proteinExistence type="inferred from homology"/>
<dbReference type="AlphaFoldDB" id="A0A8C9UWD3"/>
<keyword evidence="7 11" id="KW-0472">Membrane</keyword>
<evidence type="ECO:0000256" key="7">
    <source>
        <dbReference type="ARBA" id="ARBA00023136"/>
    </source>
</evidence>
<evidence type="ECO:0000256" key="10">
    <source>
        <dbReference type="RuleBase" id="RU000688"/>
    </source>
</evidence>
<evidence type="ECO:0000313" key="13">
    <source>
        <dbReference type="Ensembl" id="ENSSDAP00000027349.1"/>
    </source>
</evidence>
<protein>
    <recommendedName>
        <fullName evidence="11">Olfactory receptor</fullName>
    </recommendedName>
</protein>
<feature type="transmembrane region" description="Helical" evidence="11">
    <location>
        <begin position="191"/>
        <end position="214"/>
    </location>
</feature>
<name>A0A8C9UWD3_SPEDA</name>
<feature type="domain" description="G-protein coupled receptors family 1 profile" evidence="12">
    <location>
        <begin position="39"/>
        <end position="285"/>
    </location>
</feature>
<keyword evidence="8 10" id="KW-0675">Receptor</keyword>
<dbReference type="InterPro" id="IPR000276">
    <property type="entry name" value="GPCR_Rhodpsn"/>
</dbReference>
<evidence type="ECO:0000256" key="1">
    <source>
        <dbReference type="ARBA" id="ARBA00004141"/>
    </source>
</evidence>
<dbReference type="GO" id="GO:0005886">
    <property type="term" value="C:plasma membrane"/>
    <property type="evidence" value="ECO:0007669"/>
    <property type="project" value="UniProtKB-SubCell"/>
</dbReference>
<comment type="subcellular location">
    <subcellularLocation>
        <location evidence="11">Cell membrane</location>
        <topology evidence="11">Multi-pass membrane protein</topology>
    </subcellularLocation>
    <subcellularLocation>
        <location evidence="1">Membrane</location>
        <topology evidence="1">Multi-pass membrane protein</topology>
    </subcellularLocation>
</comment>
<comment type="similarity">
    <text evidence="10">Belongs to the G-protein coupled receptor 1 family.</text>
</comment>
<dbReference type="PROSITE" id="PS00237">
    <property type="entry name" value="G_PROTEIN_RECEP_F1_1"/>
    <property type="match status" value="1"/>
</dbReference>